<dbReference type="AlphaFoldDB" id="A0AAV3RZ05"/>
<dbReference type="Proteomes" id="UP001454036">
    <property type="component" value="Unassembled WGS sequence"/>
</dbReference>
<reference evidence="2 3" key="1">
    <citation type="submission" date="2024-01" db="EMBL/GenBank/DDBJ databases">
        <title>The complete chloroplast genome sequence of Lithospermum erythrorhizon: insights into the phylogenetic relationship among Boraginaceae species and the maternal lineages of purple gromwells.</title>
        <authorList>
            <person name="Okada T."/>
            <person name="Watanabe K."/>
        </authorList>
    </citation>
    <scope>NUCLEOTIDE SEQUENCE [LARGE SCALE GENOMIC DNA]</scope>
</reference>
<dbReference type="EMBL" id="BAABME010013132">
    <property type="protein sequence ID" value="GAA0185850.1"/>
    <property type="molecule type" value="Genomic_DNA"/>
</dbReference>
<dbReference type="PANTHER" id="PTHR31960">
    <property type="entry name" value="F-BOX PROTEIN PP2-A15"/>
    <property type="match status" value="1"/>
</dbReference>
<feature type="domain" description="F-box" evidence="1">
    <location>
        <begin position="21"/>
        <end position="67"/>
    </location>
</feature>
<protein>
    <recommendedName>
        <fullName evidence="1">F-box domain-containing protein</fullName>
    </recommendedName>
</protein>
<dbReference type="InterPro" id="IPR025886">
    <property type="entry name" value="PP2-like"/>
</dbReference>
<dbReference type="PROSITE" id="PS50181">
    <property type="entry name" value="FBOX"/>
    <property type="match status" value="1"/>
</dbReference>
<sequence length="294" mass="33519">MGATFSGQAETNSSSTCSNGGVGLGDLPESCVALILSYLDPPEICKLALVNYTFRRASSADSVWELRLPENHDILIKKLLHNQYHTLTKKQMFARLCQPVRFDDCTKECWLQKNEGLCVAISWRGLKITGINDRRRWSHLSSDESRFSTVAYLQETWWLEVHGNLEFEFPAGIYSLFFRLQLGRSSKKRGRRVVDLEQVVGWHLKPIQFHLSWLSTADASWRTASSEYILGDEAVGEWKYYHVGDFIVENSRIRTKVEFFMSQIDCTHRKGGICFDLVLICPSSYSGSLDKLGS</sequence>
<accession>A0AAV3RZ05</accession>
<proteinExistence type="predicted"/>
<keyword evidence="3" id="KW-1185">Reference proteome</keyword>
<dbReference type="PANTHER" id="PTHR31960:SF18">
    <property type="entry name" value="F-BOX PROTEIN PP2-A14"/>
    <property type="match status" value="1"/>
</dbReference>
<dbReference type="SMART" id="SM00256">
    <property type="entry name" value="FBOX"/>
    <property type="match status" value="1"/>
</dbReference>
<dbReference type="CDD" id="cd22162">
    <property type="entry name" value="F-box_AtSKIP3-like"/>
    <property type="match status" value="1"/>
</dbReference>
<name>A0AAV3RZ05_LITER</name>
<dbReference type="Gene3D" id="1.20.1280.50">
    <property type="match status" value="1"/>
</dbReference>
<dbReference type="Pfam" id="PF14299">
    <property type="entry name" value="PP2"/>
    <property type="match status" value="1"/>
</dbReference>
<gene>
    <name evidence="2" type="ORF">LIER_33138</name>
</gene>
<dbReference type="InterPro" id="IPR036047">
    <property type="entry name" value="F-box-like_dom_sf"/>
</dbReference>
<evidence type="ECO:0000259" key="1">
    <source>
        <dbReference type="PROSITE" id="PS50181"/>
    </source>
</evidence>
<comment type="caution">
    <text evidence="2">The sequence shown here is derived from an EMBL/GenBank/DDBJ whole genome shotgun (WGS) entry which is preliminary data.</text>
</comment>
<evidence type="ECO:0000313" key="2">
    <source>
        <dbReference type="EMBL" id="GAA0185850.1"/>
    </source>
</evidence>
<evidence type="ECO:0000313" key="3">
    <source>
        <dbReference type="Proteomes" id="UP001454036"/>
    </source>
</evidence>
<dbReference type="Pfam" id="PF12937">
    <property type="entry name" value="F-box-like"/>
    <property type="match status" value="1"/>
</dbReference>
<dbReference type="InterPro" id="IPR001810">
    <property type="entry name" value="F-box_dom"/>
</dbReference>
<dbReference type="SUPFAM" id="SSF81383">
    <property type="entry name" value="F-box domain"/>
    <property type="match status" value="1"/>
</dbReference>
<organism evidence="2 3">
    <name type="scientific">Lithospermum erythrorhizon</name>
    <name type="common">Purple gromwell</name>
    <name type="synonym">Lithospermum officinale var. erythrorhizon</name>
    <dbReference type="NCBI Taxonomy" id="34254"/>
    <lineage>
        <taxon>Eukaryota</taxon>
        <taxon>Viridiplantae</taxon>
        <taxon>Streptophyta</taxon>
        <taxon>Embryophyta</taxon>
        <taxon>Tracheophyta</taxon>
        <taxon>Spermatophyta</taxon>
        <taxon>Magnoliopsida</taxon>
        <taxon>eudicotyledons</taxon>
        <taxon>Gunneridae</taxon>
        <taxon>Pentapetalae</taxon>
        <taxon>asterids</taxon>
        <taxon>lamiids</taxon>
        <taxon>Boraginales</taxon>
        <taxon>Boraginaceae</taxon>
        <taxon>Boraginoideae</taxon>
        <taxon>Lithospermeae</taxon>
        <taxon>Lithospermum</taxon>
    </lineage>
</organism>